<dbReference type="InterPro" id="IPR009951">
    <property type="entry name" value="Host-nuc_inhib_Gam"/>
</dbReference>
<accession>A0A348FYK5</accession>
<evidence type="ECO:0000313" key="2">
    <source>
        <dbReference type="EMBL" id="BBF92388.1"/>
    </source>
</evidence>
<protein>
    <submittedName>
        <fullName evidence="2">Host-nuclease inhibitor protein Gam</fullName>
    </submittedName>
</protein>
<dbReference type="SUPFAM" id="SSF161266">
    <property type="entry name" value="Gam-like"/>
    <property type="match status" value="1"/>
</dbReference>
<sequence>MSTRTKAKTRGANLAVPQTREQAAGYVAEIGALQREIARAQADMNDEIARIKEDAESRAEPLRERAKALTEGLKTWCEANRAVLTGNGAVKHADLGTGIIRWRMRPPRVSLPRDVAGLIEHIKSMGFVRFLRVTEEPSKEAMLAEPDVARVLPGVRICSAGEDFVVEPFEAEIAK</sequence>
<dbReference type="Proteomes" id="UP000266934">
    <property type="component" value="Chromosome"/>
</dbReference>
<keyword evidence="1" id="KW-0175">Coiled coil</keyword>
<organism evidence="2 3">
    <name type="scientific">Blastochloris tepida</name>
    <dbReference type="NCBI Taxonomy" id="2233851"/>
    <lineage>
        <taxon>Bacteria</taxon>
        <taxon>Pseudomonadati</taxon>
        <taxon>Pseudomonadota</taxon>
        <taxon>Alphaproteobacteria</taxon>
        <taxon>Hyphomicrobiales</taxon>
        <taxon>Blastochloridaceae</taxon>
        <taxon>Blastochloris</taxon>
    </lineage>
</organism>
<dbReference type="Gene3D" id="1.20.5.170">
    <property type="match status" value="1"/>
</dbReference>
<evidence type="ECO:0000313" key="3">
    <source>
        <dbReference type="Proteomes" id="UP000266934"/>
    </source>
</evidence>
<dbReference type="AlphaFoldDB" id="A0A348FYK5"/>
<dbReference type="GO" id="GO:0042262">
    <property type="term" value="P:DNA protection"/>
    <property type="evidence" value="ECO:0007669"/>
    <property type="project" value="InterPro"/>
</dbReference>
<name>A0A348FYK5_9HYPH</name>
<keyword evidence="3" id="KW-1185">Reference proteome</keyword>
<gene>
    <name evidence="2" type="primary">gam</name>
    <name evidence="2" type="ORF">BLTE_10730</name>
</gene>
<proteinExistence type="predicted"/>
<dbReference type="Pfam" id="PF07352">
    <property type="entry name" value="Phage_Mu_Gam"/>
    <property type="match status" value="1"/>
</dbReference>
<dbReference type="EMBL" id="AP018907">
    <property type="protein sequence ID" value="BBF92388.1"/>
    <property type="molecule type" value="Genomic_DNA"/>
</dbReference>
<evidence type="ECO:0000256" key="1">
    <source>
        <dbReference type="SAM" id="Coils"/>
    </source>
</evidence>
<feature type="coiled-coil region" evidence="1">
    <location>
        <begin position="23"/>
        <end position="50"/>
    </location>
</feature>
<dbReference type="KEGG" id="blag:BLTE_10730"/>
<dbReference type="RefSeq" id="WP_197723272.1">
    <property type="nucleotide sequence ID" value="NZ_AP018907.1"/>
</dbReference>
<dbReference type="GO" id="GO:0003690">
    <property type="term" value="F:double-stranded DNA binding"/>
    <property type="evidence" value="ECO:0007669"/>
    <property type="project" value="InterPro"/>
</dbReference>
<reference evidence="2 3" key="1">
    <citation type="submission" date="2018-08" db="EMBL/GenBank/DDBJ databases">
        <title>Complete genome sequencing of Blastochloris tepida GI.</title>
        <authorList>
            <person name="Tsukatani Y."/>
            <person name="Mori H."/>
        </authorList>
    </citation>
    <scope>NUCLEOTIDE SEQUENCE [LARGE SCALE GENOMIC DNA]</scope>
    <source>
        <strain evidence="2 3">GI</strain>
    </source>
</reference>